<keyword evidence="2" id="KW-1185">Reference proteome</keyword>
<gene>
    <name evidence="1" type="ORF">D5086_024589</name>
</gene>
<organism evidence="1 2">
    <name type="scientific">Populus alba</name>
    <name type="common">White poplar</name>
    <dbReference type="NCBI Taxonomy" id="43335"/>
    <lineage>
        <taxon>Eukaryota</taxon>
        <taxon>Viridiplantae</taxon>
        <taxon>Streptophyta</taxon>
        <taxon>Embryophyta</taxon>
        <taxon>Tracheophyta</taxon>
        <taxon>Spermatophyta</taxon>
        <taxon>Magnoliopsida</taxon>
        <taxon>eudicotyledons</taxon>
        <taxon>Gunneridae</taxon>
        <taxon>Pentapetalae</taxon>
        <taxon>rosids</taxon>
        <taxon>fabids</taxon>
        <taxon>Malpighiales</taxon>
        <taxon>Salicaceae</taxon>
        <taxon>Saliceae</taxon>
        <taxon>Populus</taxon>
    </lineage>
</organism>
<sequence>MLFYRGGSTSTDALYGLYFRYLKSPGTTVHFVAPRCNINSVSIPSPAAIFAKICKQSLFLQKPLVMLSELGKQFFSLCLLITTHSIANSICCF</sequence>
<comment type="caution">
    <text evidence="1">The sequence shown here is derived from an EMBL/GenBank/DDBJ whole genome shotgun (WGS) entry which is preliminary data.</text>
</comment>
<dbReference type="EMBL" id="RCHU02000013">
    <property type="protein sequence ID" value="KAL3573976.1"/>
    <property type="molecule type" value="Genomic_DNA"/>
</dbReference>
<evidence type="ECO:0000313" key="1">
    <source>
        <dbReference type="EMBL" id="KAL3573976.1"/>
    </source>
</evidence>
<accession>A0ACC4B6I8</accession>
<evidence type="ECO:0000313" key="2">
    <source>
        <dbReference type="Proteomes" id="UP000309997"/>
    </source>
</evidence>
<dbReference type="Proteomes" id="UP000309997">
    <property type="component" value="Unassembled WGS sequence"/>
</dbReference>
<name>A0ACC4B6I8_POPAL</name>
<reference evidence="1 2" key="1">
    <citation type="journal article" date="2024" name="Plant Biotechnol. J.">
        <title>Genome and CRISPR/Cas9 system of a widespread forest tree (Populus alba) in the world.</title>
        <authorList>
            <person name="Liu Y.J."/>
            <person name="Jiang P.F."/>
            <person name="Han X.M."/>
            <person name="Li X.Y."/>
            <person name="Wang H.M."/>
            <person name="Wang Y.J."/>
            <person name="Wang X.X."/>
            <person name="Zeng Q.Y."/>
        </authorList>
    </citation>
    <scope>NUCLEOTIDE SEQUENCE [LARGE SCALE GENOMIC DNA]</scope>
    <source>
        <strain evidence="2">cv. PAL-ZL1</strain>
    </source>
</reference>
<proteinExistence type="predicted"/>
<protein>
    <submittedName>
        <fullName evidence="1">Uncharacterized protein</fullName>
    </submittedName>
</protein>